<comment type="similarity">
    <text evidence="6 16">Belongs to the class-IV pyridoxal-phosphate-dependent aminotransferase family.</text>
</comment>
<evidence type="ECO:0000313" key="20">
    <source>
        <dbReference type="Proteomes" id="UP000196475"/>
    </source>
</evidence>
<dbReference type="GO" id="GO:0009097">
    <property type="term" value="P:isoleucine biosynthetic process"/>
    <property type="evidence" value="ECO:0007669"/>
    <property type="project" value="UniProtKB-UniPathway"/>
</dbReference>
<dbReference type="PROSITE" id="PS00770">
    <property type="entry name" value="AA_TRANSFER_CLASS_4"/>
    <property type="match status" value="1"/>
</dbReference>
<sequence>MAQAGYVYLNGDIVEAENAVVSVYDHGFLYGAGVFETFRAYQRRLFLFDAHMDRLFSGLRELGIRLQMNREQLREAVLRTLAANGLQDAYIRLSVTAGVAGLGLSAEDYTRPTVLVMAKEVPRFPDAMYEKGKRLLTVSIHRNTPEGHTRHKSHNFLNQVLAKRELGEQAEAEGLMLTREGYVAEGIVSNIFLIRSGRLFTPTLATGILPGVTRAFVLRLAGELGIPAEERDFRREALFAADEVFLTNSIQEIVPVCEIDGVTIGEGKRGPFTQRLQQAYRQHVQTGS</sequence>
<evidence type="ECO:0000256" key="18">
    <source>
        <dbReference type="RuleBase" id="RU364094"/>
    </source>
</evidence>
<evidence type="ECO:0000256" key="14">
    <source>
        <dbReference type="ARBA" id="ARBA00048798"/>
    </source>
</evidence>
<dbReference type="UniPathway" id="UPA00048">
    <property type="reaction ID" value="UER00073"/>
</dbReference>
<dbReference type="NCBIfam" id="TIGR01122">
    <property type="entry name" value="ilvE_I"/>
    <property type="match status" value="1"/>
</dbReference>
<evidence type="ECO:0000256" key="2">
    <source>
        <dbReference type="ARBA" id="ARBA00003109"/>
    </source>
</evidence>
<dbReference type="EMBL" id="LZRT01000060">
    <property type="protein sequence ID" value="OUM88511.1"/>
    <property type="molecule type" value="Genomic_DNA"/>
</dbReference>
<dbReference type="FunFam" id="3.20.10.10:FF:000002">
    <property type="entry name" value="D-alanine aminotransferase"/>
    <property type="match status" value="1"/>
</dbReference>
<dbReference type="UniPathway" id="UPA00049">
    <property type="reaction ID" value="UER00062"/>
</dbReference>
<keyword evidence="9 18" id="KW-0028">Amino-acid biosynthesis</keyword>
<evidence type="ECO:0000256" key="3">
    <source>
        <dbReference type="ARBA" id="ARBA00004824"/>
    </source>
</evidence>
<evidence type="ECO:0000256" key="16">
    <source>
        <dbReference type="RuleBase" id="RU004106"/>
    </source>
</evidence>
<dbReference type="InterPro" id="IPR005785">
    <property type="entry name" value="B_amino_transI"/>
</dbReference>
<evidence type="ECO:0000256" key="1">
    <source>
        <dbReference type="ARBA" id="ARBA00001933"/>
    </source>
</evidence>
<evidence type="ECO:0000256" key="4">
    <source>
        <dbReference type="ARBA" id="ARBA00004931"/>
    </source>
</evidence>
<dbReference type="GO" id="GO:0009099">
    <property type="term" value="P:L-valine biosynthetic process"/>
    <property type="evidence" value="ECO:0007669"/>
    <property type="project" value="UniProtKB-UniPathway"/>
</dbReference>
<evidence type="ECO:0000256" key="5">
    <source>
        <dbReference type="ARBA" id="ARBA00005072"/>
    </source>
</evidence>
<comment type="caution">
    <text evidence="19">The sequence shown here is derived from an EMBL/GenBank/DDBJ whole genome shotgun (WGS) entry which is preliminary data.</text>
</comment>
<comment type="catalytic activity">
    <reaction evidence="14 18">
        <text>L-isoleucine + 2-oxoglutarate = (S)-3-methyl-2-oxopentanoate + L-glutamate</text>
        <dbReference type="Rhea" id="RHEA:24801"/>
        <dbReference type="ChEBI" id="CHEBI:16810"/>
        <dbReference type="ChEBI" id="CHEBI:29985"/>
        <dbReference type="ChEBI" id="CHEBI:35146"/>
        <dbReference type="ChEBI" id="CHEBI:58045"/>
        <dbReference type="EC" id="2.6.1.42"/>
    </reaction>
</comment>
<gene>
    <name evidence="18" type="primary">ilvE</name>
    <name evidence="19" type="ORF">BAA01_05265</name>
</gene>
<dbReference type="InterPro" id="IPR050571">
    <property type="entry name" value="Class-IV_PLP-Dep_Aminotrnsfr"/>
</dbReference>
<dbReference type="AlphaFoldDB" id="A0A1Y3PMC3"/>
<evidence type="ECO:0000256" key="10">
    <source>
        <dbReference type="ARBA" id="ARBA00022679"/>
    </source>
</evidence>
<comment type="function">
    <text evidence="2 18">Acts on leucine, isoleucine and valine.</text>
</comment>
<dbReference type="InterPro" id="IPR018300">
    <property type="entry name" value="Aminotrans_IV_CS"/>
</dbReference>
<name>A0A1Y3PMC3_9BACI</name>
<dbReference type="Gene3D" id="3.30.470.10">
    <property type="match status" value="1"/>
</dbReference>
<evidence type="ECO:0000256" key="6">
    <source>
        <dbReference type="ARBA" id="ARBA00009320"/>
    </source>
</evidence>
<organism evidence="19 20">
    <name type="scientific">Bacillus thermozeamaize</name>
    <dbReference type="NCBI Taxonomy" id="230954"/>
    <lineage>
        <taxon>Bacteria</taxon>
        <taxon>Bacillati</taxon>
        <taxon>Bacillota</taxon>
        <taxon>Bacilli</taxon>
        <taxon>Bacillales</taxon>
        <taxon>Bacillaceae</taxon>
        <taxon>Bacillus</taxon>
    </lineage>
</organism>
<dbReference type="GO" id="GO:0005829">
    <property type="term" value="C:cytosol"/>
    <property type="evidence" value="ECO:0007669"/>
    <property type="project" value="TreeGrafter"/>
</dbReference>
<dbReference type="SUPFAM" id="SSF56752">
    <property type="entry name" value="D-aminoacid aminotransferase-like PLP-dependent enzymes"/>
    <property type="match status" value="1"/>
</dbReference>
<comment type="cofactor">
    <cofactor evidence="1 17">
        <name>pyridoxal 5'-phosphate</name>
        <dbReference type="ChEBI" id="CHEBI:597326"/>
    </cofactor>
</comment>
<dbReference type="PANTHER" id="PTHR42743">
    <property type="entry name" value="AMINO-ACID AMINOTRANSFERASE"/>
    <property type="match status" value="1"/>
</dbReference>
<dbReference type="GO" id="GO:0052656">
    <property type="term" value="F:L-isoleucine-2-oxoglutarate transaminase activity"/>
    <property type="evidence" value="ECO:0007669"/>
    <property type="project" value="RHEA"/>
</dbReference>
<comment type="catalytic activity">
    <reaction evidence="13 18">
        <text>L-valine + 2-oxoglutarate = 3-methyl-2-oxobutanoate + L-glutamate</text>
        <dbReference type="Rhea" id="RHEA:24813"/>
        <dbReference type="ChEBI" id="CHEBI:11851"/>
        <dbReference type="ChEBI" id="CHEBI:16810"/>
        <dbReference type="ChEBI" id="CHEBI:29985"/>
        <dbReference type="ChEBI" id="CHEBI:57762"/>
        <dbReference type="EC" id="2.6.1.42"/>
    </reaction>
</comment>
<dbReference type="InterPro" id="IPR001544">
    <property type="entry name" value="Aminotrans_IV"/>
</dbReference>
<evidence type="ECO:0000256" key="9">
    <source>
        <dbReference type="ARBA" id="ARBA00022605"/>
    </source>
</evidence>
<evidence type="ECO:0000313" key="19">
    <source>
        <dbReference type="EMBL" id="OUM88511.1"/>
    </source>
</evidence>
<dbReference type="GO" id="GO:0052654">
    <property type="term" value="F:L-leucine-2-oxoglutarate transaminase activity"/>
    <property type="evidence" value="ECO:0007669"/>
    <property type="project" value="RHEA"/>
</dbReference>
<evidence type="ECO:0000256" key="11">
    <source>
        <dbReference type="ARBA" id="ARBA00022898"/>
    </source>
</evidence>
<keyword evidence="10 18" id="KW-0808">Transferase</keyword>
<evidence type="ECO:0000256" key="17">
    <source>
        <dbReference type="RuleBase" id="RU004516"/>
    </source>
</evidence>
<comment type="pathway">
    <text evidence="3 18">Amino-acid biosynthesis; L-isoleucine biosynthesis; L-isoleucine from 2-oxobutanoate: step 4/4.</text>
</comment>
<dbReference type="InterPro" id="IPR043132">
    <property type="entry name" value="BCAT-like_C"/>
</dbReference>
<keyword evidence="11 17" id="KW-0663">Pyridoxal phosphate</keyword>
<evidence type="ECO:0000256" key="15">
    <source>
        <dbReference type="ARBA" id="ARBA00049229"/>
    </source>
</evidence>
<dbReference type="GO" id="GO:0009098">
    <property type="term" value="P:L-leucine biosynthetic process"/>
    <property type="evidence" value="ECO:0007669"/>
    <property type="project" value="UniProtKB-UniPathway"/>
</dbReference>
<dbReference type="GO" id="GO:0052655">
    <property type="term" value="F:L-valine-2-oxoglutarate transaminase activity"/>
    <property type="evidence" value="ECO:0007669"/>
    <property type="project" value="RHEA"/>
</dbReference>
<dbReference type="Gene3D" id="3.20.10.10">
    <property type="entry name" value="D-amino Acid Aminotransferase, subunit A, domain 2"/>
    <property type="match status" value="1"/>
</dbReference>
<dbReference type="EC" id="2.6.1.42" evidence="18"/>
<comment type="pathway">
    <text evidence="5 18">Amino-acid biosynthesis; L-leucine biosynthesis; L-leucine from 3-methyl-2-oxobutanoate: step 4/4.</text>
</comment>
<comment type="subunit">
    <text evidence="7">Homodimer.</text>
</comment>
<comment type="pathway">
    <text evidence="4 18">Amino-acid biosynthesis; L-valine biosynthesis; L-valine from pyruvate: step 4/4.</text>
</comment>
<dbReference type="PANTHER" id="PTHR42743:SF11">
    <property type="entry name" value="AMINODEOXYCHORISMATE LYASE"/>
    <property type="match status" value="1"/>
</dbReference>
<keyword evidence="8 18" id="KW-0032">Aminotransferase</keyword>
<evidence type="ECO:0000256" key="8">
    <source>
        <dbReference type="ARBA" id="ARBA00022576"/>
    </source>
</evidence>
<keyword evidence="12 18" id="KW-0100">Branched-chain amino acid biosynthesis</keyword>
<evidence type="ECO:0000256" key="13">
    <source>
        <dbReference type="ARBA" id="ARBA00048212"/>
    </source>
</evidence>
<evidence type="ECO:0000256" key="12">
    <source>
        <dbReference type="ARBA" id="ARBA00023304"/>
    </source>
</evidence>
<comment type="catalytic activity">
    <reaction evidence="15 18">
        <text>L-leucine + 2-oxoglutarate = 4-methyl-2-oxopentanoate + L-glutamate</text>
        <dbReference type="Rhea" id="RHEA:18321"/>
        <dbReference type="ChEBI" id="CHEBI:16810"/>
        <dbReference type="ChEBI" id="CHEBI:17865"/>
        <dbReference type="ChEBI" id="CHEBI:29985"/>
        <dbReference type="ChEBI" id="CHEBI:57427"/>
        <dbReference type="EC" id="2.6.1.42"/>
    </reaction>
</comment>
<reference evidence="20" key="1">
    <citation type="submission" date="2016-06" db="EMBL/GenBank/DDBJ databases">
        <authorList>
            <person name="Nascimento L."/>
            <person name="Pereira R.V."/>
            <person name="Martins L.F."/>
            <person name="Quaggio R.B."/>
            <person name="Silva A.M."/>
            <person name="Setubal J.C."/>
        </authorList>
    </citation>
    <scope>NUCLEOTIDE SEQUENCE [LARGE SCALE GENOMIC DNA]</scope>
</reference>
<dbReference type="UniPathway" id="UPA00047">
    <property type="reaction ID" value="UER00058"/>
</dbReference>
<proteinExistence type="inferred from homology"/>
<dbReference type="Proteomes" id="UP000196475">
    <property type="component" value="Unassembled WGS sequence"/>
</dbReference>
<dbReference type="InterPro" id="IPR043131">
    <property type="entry name" value="BCAT-like_N"/>
</dbReference>
<dbReference type="Pfam" id="PF01063">
    <property type="entry name" value="Aminotran_4"/>
    <property type="match status" value="1"/>
</dbReference>
<dbReference type="NCBIfam" id="NF005800">
    <property type="entry name" value="PRK07650.1"/>
    <property type="match status" value="1"/>
</dbReference>
<evidence type="ECO:0000256" key="7">
    <source>
        <dbReference type="ARBA" id="ARBA00011738"/>
    </source>
</evidence>
<accession>A0A1Y3PMC3</accession>
<protein>
    <recommendedName>
        <fullName evidence="18">Branched-chain-amino-acid aminotransferase</fullName>
        <shortName evidence="18">BCAT</shortName>
        <ecNumber evidence="18">2.6.1.42</ecNumber>
    </recommendedName>
</protein>
<dbReference type="InterPro" id="IPR036038">
    <property type="entry name" value="Aminotransferase-like"/>
</dbReference>